<comment type="caution">
    <text evidence="2">The sequence shown here is derived from an EMBL/GenBank/DDBJ whole genome shotgun (WGS) entry which is preliminary data.</text>
</comment>
<proteinExistence type="predicted"/>
<name>A0A3L8DN46_OOCBI</name>
<evidence type="ECO:0000259" key="1">
    <source>
        <dbReference type="Pfam" id="PF15813"/>
    </source>
</evidence>
<evidence type="ECO:0000313" key="2">
    <source>
        <dbReference type="EMBL" id="RLU21622.1"/>
    </source>
</evidence>
<dbReference type="PANTHER" id="PTHR28495:SF1">
    <property type="entry name" value="GENE, 17266-RELATED"/>
    <property type="match status" value="1"/>
</dbReference>
<evidence type="ECO:0000313" key="3">
    <source>
        <dbReference type="Proteomes" id="UP000279307"/>
    </source>
</evidence>
<dbReference type="InterPro" id="IPR031643">
    <property type="entry name" value="DUF4708"/>
</dbReference>
<dbReference type="Pfam" id="PF15813">
    <property type="entry name" value="DUF4708"/>
    <property type="match status" value="2"/>
</dbReference>
<dbReference type="EMBL" id="QOIP01000006">
    <property type="protein sequence ID" value="RLU21622.1"/>
    <property type="molecule type" value="Genomic_DNA"/>
</dbReference>
<reference evidence="2 3" key="1">
    <citation type="journal article" date="2018" name="Genome Res.">
        <title>The genomic architecture and molecular evolution of ant odorant receptors.</title>
        <authorList>
            <person name="McKenzie S.K."/>
            <person name="Kronauer D.J.C."/>
        </authorList>
    </citation>
    <scope>NUCLEOTIDE SEQUENCE [LARGE SCALE GENOMIC DNA]</scope>
    <source>
        <strain evidence="2">Clonal line C1</strain>
    </source>
</reference>
<protein>
    <recommendedName>
        <fullName evidence="1">DUF4708 domain-containing protein</fullName>
    </recommendedName>
</protein>
<dbReference type="OrthoDB" id="6285995at2759"/>
<dbReference type="Proteomes" id="UP000279307">
    <property type="component" value="Chromosome 6"/>
</dbReference>
<sequence>MVSVVKTFTVTVPRKDSVRCAIYKIVNCENDPMASSKFCKNKLKCRQFLEKTPQAIAAPVVNRKIREAGGFMYVIVGKELSECCAFQNHCGALNIQMMDLLDPVPIYIYRSCLLYTVEYRLAPQWNKVGLYLVEGQGFLGSTGSVNAIMLKIKEIYDSNAVLHISAVNLKIPFLRLNMTRTLQDDLQPPVRVLPSMKMANVLRVSKIIKSQHVFDDYEKLRAYWRNMHGYVLPDYEEGSLFYDIEFFYFKSCVFLYPETCLASGPLEVLPPPMDPVSRIYKFTEELRERVTQLCGQQLDICPESTYQLPAVTPIPSRFNRFATCDTGYGTESERIKSTARFRTPDTCEIPAKRSRMPLPRASQSLTCGIEVDDYDFGISPMCSANEFKSPKTPSNISSILYRADSTVPVVEENERKSSYFTQEEQETEVYLKPDQELADKEEKPDNLTLKEKLLRNF</sequence>
<organism evidence="2 3">
    <name type="scientific">Ooceraea biroi</name>
    <name type="common">Clonal raider ant</name>
    <name type="synonym">Cerapachys biroi</name>
    <dbReference type="NCBI Taxonomy" id="2015173"/>
    <lineage>
        <taxon>Eukaryota</taxon>
        <taxon>Metazoa</taxon>
        <taxon>Ecdysozoa</taxon>
        <taxon>Arthropoda</taxon>
        <taxon>Hexapoda</taxon>
        <taxon>Insecta</taxon>
        <taxon>Pterygota</taxon>
        <taxon>Neoptera</taxon>
        <taxon>Endopterygota</taxon>
        <taxon>Hymenoptera</taxon>
        <taxon>Apocrita</taxon>
        <taxon>Aculeata</taxon>
        <taxon>Formicoidea</taxon>
        <taxon>Formicidae</taxon>
        <taxon>Dorylinae</taxon>
        <taxon>Ooceraea</taxon>
    </lineage>
</organism>
<feature type="domain" description="DUF4708" evidence="1">
    <location>
        <begin position="37"/>
        <end position="177"/>
    </location>
</feature>
<gene>
    <name evidence="2" type="ORF">DMN91_005995</name>
</gene>
<dbReference type="PANTHER" id="PTHR28495">
    <property type="entry name" value="HYPOTHETICAL PROTEIN LOC100359752"/>
    <property type="match status" value="1"/>
</dbReference>
<feature type="domain" description="DUF4708" evidence="1">
    <location>
        <begin position="190"/>
        <end position="270"/>
    </location>
</feature>
<dbReference type="AlphaFoldDB" id="A0A3L8DN46"/>
<accession>A0A3L8DN46</accession>